<dbReference type="Proteomes" id="UP001604336">
    <property type="component" value="Unassembled WGS sequence"/>
</dbReference>
<proteinExistence type="predicted"/>
<accession>A0ABD1SBA0</accession>
<comment type="caution">
    <text evidence="2">The sequence shown here is derived from an EMBL/GenBank/DDBJ whole genome shotgun (WGS) entry which is preliminary data.</text>
</comment>
<sequence length="246" mass="27495">MVIPRQGHISKNVRERRVEKYVFFPISKKLFTPPHPHPTPPHPTKVAPSLGQKEPTFNAGKIEVEKLQENVEAAEERAEPRSSPGLETNAESRIATLGSVQVNNSNNSVHSMNKLLSDTEEIETIEKTLDRTEVVFDHTKGPANVVELGDPGRFDKKISGASHRVQEMEEIVDEVGEHLRISEDDAGTEEKRNVFDENEKYTEKFEGHWVIVNGEEIKLQKLVLDHLLKGWGGVGWGGVGWGGTLI</sequence>
<name>A0ABD1SBA0_9LAMI</name>
<evidence type="ECO:0000313" key="3">
    <source>
        <dbReference type="Proteomes" id="UP001604336"/>
    </source>
</evidence>
<evidence type="ECO:0000313" key="2">
    <source>
        <dbReference type="EMBL" id="KAL2497108.1"/>
    </source>
</evidence>
<reference evidence="3" key="1">
    <citation type="submission" date="2024-07" db="EMBL/GenBank/DDBJ databases">
        <title>Two chromosome-level genome assemblies of Korean endemic species Abeliophyllum distichum and Forsythia ovata (Oleaceae).</title>
        <authorList>
            <person name="Jang H."/>
        </authorList>
    </citation>
    <scope>NUCLEOTIDE SEQUENCE [LARGE SCALE GENOMIC DNA]</scope>
</reference>
<evidence type="ECO:0000256" key="1">
    <source>
        <dbReference type="SAM" id="MobiDB-lite"/>
    </source>
</evidence>
<dbReference type="AlphaFoldDB" id="A0ABD1SBA0"/>
<feature type="compositionally biased region" description="Pro residues" evidence="1">
    <location>
        <begin position="33"/>
        <end position="43"/>
    </location>
</feature>
<gene>
    <name evidence="2" type="ORF">Adt_22658</name>
</gene>
<dbReference type="EMBL" id="JBFOLK010000007">
    <property type="protein sequence ID" value="KAL2497108.1"/>
    <property type="molecule type" value="Genomic_DNA"/>
</dbReference>
<keyword evidence="3" id="KW-1185">Reference proteome</keyword>
<protein>
    <submittedName>
        <fullName evidence="2">Auxilin-like protein 1</fullName>
    </submittedName>
</protein>
<organism evidence="2 3">
    <name type="scientific">Abeliophyllum distichum</name>
    <dbReference type="NCBI Taxonomy" id="126358"/>
    <lineage>
        <taxon>Eukaryota</taxon>
        <taxon>Viridiplantae</taxon>
        <taxon>Streptophyta</taxon>
        <taxon>Embryophyta</taxon>
        <taxon>Tracheophyta</taxon>
        <taxon>Spermatophyta</taxon>
        <taxon>Magnoliopsida</taxon>
        <taxon>eudicotyledons</taxon>
        <taxon>Gunneridae</taxon>
        <taxon>Pentapetalae</taxon>
        <taxon>asterids</taxon>
        <taxon>lamiids</taxon>
        <taxon>Lamiales</taxon>
        <taxon>Oleaceae</taxon>
        <taxon>Forsythieae</taxon>
        <taxon>Abeliophyllum</taxon>
    </lineage>
</organism>
<feature type="region of interest" description="Disordered" evidence="1">
    <location>
        <begin position="32"/>
        <end position="51"/>
    </location>
</feature>